<keyword evidence="14" id="KW-1185">Reference proteome</keyword>
<dbReference type="PRINTS" id="PR00364">
    <property type="entry name" value="DISEASERSIST"/>
</dbReference>
<dbReference type="InterPro" id="IPR002182">
    <property type="entry name" value="NB-ARC"/>
</dbReference>
<gene>
    <name evidence="13" type="ORF">EJB05_28386</name>
</gene>
<reference evidence="13 14" key="1">
    <citation type="journal article" date="2019" name="Sci. Rep.">
        <title>A high-quality genome of Eragrostis curvula grass provides insights into Poaceae evolution and supports new strategies to enhance forage quality.</title>
        <authorList>
            <person name="Carballo J."/>
            <person name="Santos B.A.C.M."/>
            <person name="Zappacosta D."/>
            <person name="Garbus I."/>
            <person name="Selva J.P."/>
            <person name="Gallo C.A."/>
            <person name="Diaz A."/>
            <person name="Albertini E."/>
            <person name="Caccamo M."/>
            <person name="Echenique V."/>
        </authorList>
    </citation>
    <scope>NUCLEOTIDE SEQUENCE [LARGE SCALE GENOMIC DNA]</scope>
    <source>
        <strain evidence="14">cv. Victoria</strain>
        <tissue evidence="13">Leaf</tissue>
    </source>
</reference>
<keyword evidence="6" id="KW-0067">ATP-binding</keyword>
<dbReference type="Gene3D" id="3.80.10.10">
    <property type="entry name" value="Ribonuclease Inhibitor"/>
    <property type="match status" value="1"/>
</dbReference>
<evidence type="ECO:0000256" key="5">
    <source>
        <dbReference type="ARBA" id="ARBA00022821"/>
    </source>
</evidence>
<dbReference type="GO" id="GO:0006952">
    <property type="term" value="P:defense response"/>
    <property type="evidence" value="ECO:0007669"/>
    <property type="project" value="UniProtKB-KW"/>
</dbReference>
<evidence type="ECO:0000256" key="6">
    <source>
        <dbReference type="ARBA" id="ARBA00022840"/>
    </source>
</evidence>
<protein>
    <recommendedName>
        <fullName evidence="15">AAA+ ATPase domain-containing protein</fullName>
    </recommendedName>
</protein>
<feature type="domain" description="Disease resistance N-terminal" evidence="10">
    <location>
        <begin position="13"/>
        <end position="87"/>
    </location>
</feature>
<evidence type="ECO:0000313" key="14">
    <source>
        <dbReference type="Proteomes" id="UP000324897"/>
    </source>
</evidence>
<dbReference type="Pfam" id="PF23598">
    <property type="entry name" value="LRR_14"/>
    <property type="match status" value="1"/>
</dbReference>
<organism evidence="13 14">
    <name type="scientific">Eragrostis curvula</name>
    <name type="common">weeping love grass</name>
    <dbReference type="NCBI Taxonomy" id="38414"/>
    <lineage>
        <taxon>Eukaryota</taxon>
        <taxon>Viridiplantae</taxon>
        <taxon>Streptophyta</taxon>
        <taxon>Embryophyta</taxon>
        <taxon>Tracheophyta</taxon>
        <taxon>Spermatophyta</taxon>
        <taxon>Magnoliopsida</taxon>
        <taxon>Liliopsida</taxon>
        <taxon>Poales</taxon>
        <taxon>Poaceae</taxon>
        <taxon>PACMAD clade</taxon>
        <taxon>Chloridoideae</taxon>
        <taxon>Eragrostideae</taxon>
        <taxon>Eragrostidinae</taxon>
        <taxon>Eragrostis</taxon>
    </lineage>
</organism>
<dbReference type="GO" id="GO:0051707">
    <property type="term" value="P:response to other organism"/>
    <property type="evidence" value="ECO:0007669"/>
    <property type="project" value="UniProtKB-ARBA"/>
</dbReference>
<dbReference type="GO" id="GO:0005524">
    <property type="term" value="F:ATP binding"/>
    <property type="evidence" value="ECO:0007669"/>
    <property type="project" value="UniProtKB-KW"/>
</dbReference>
<dbReference type="InterPro" id="IPR055414">
    <property type="entry name" value="LRR_R13L4/SHOC2-like"/>
</dbReference>
<dbReference type="PANTHER" id="PTHR36766:SF73">
    <property type="entry name" value="NB-ARC DOMAIN-CONTAINING PROTEIN"/>
    <property type="match status" value="1"/>
</dbReference>
<comment type="similarity">
    <text evidence="1">Belongs to the disease resistance NB-LRR family.</text>
</comment>
<evidence type="ECO:0000313" key="13">
    <source>
        <dbReference type="EMBL" id="TVU25872.1"/>
    </source>
</evidence>
<dbReference type="Pfam" id="PF18052">
    <property type="entry name" value="Rx_N"/>
    <property type="match status" value="1"/>
</dbReference>
<dbReference type="InterPro" id="IPR058922">
    <property type="entry name" value="WHD_DRP"/>
</dbReference>
<dbReference type="SUPFAM" id="SSF52058">
    <property type="entry name" value="L domain-like"/>
    <property type="match status" value="1"/>
</dbReference>
<dbReference type="OrthoDB" id="600210at2759"/>
<evidence type="ECO:0000259" key="10">
    <source>
        <dbReference type="Pfam" id="PF18052"/>
    </source>
</evidence>
<dbReference type="Gene3D" id="3.40.50.300">
    <property type="entry name" value="P-loop containing nucleotide triphosphate hydrolases"/>
    <property type="match status" value="1"/>
</dbReference>
<evidence type="ECO:0000256" key="2">
    <source>
        <dbReference type="ARBA" id="ARBA00022614"/>
    </source>
</evidence>
<feature type="domain" description="NB-ARC" evidence="9">
    <location>
        <begin position="172"/>
        <end position="335"/>
    </location>
</feature>
<name>A0A5J9UQ24_9POAL</name>
<feature type="chain" id="PRO_5023859929" description="AAA+ ATPase domain-containing protein" evidence="8">
    <location>
        <begin position="19"/>
        <end position="758"/>
    </location>
</feature>
<evidence type="ECO:0008006" key="15">
    <source>
        <dbReference type="Google" id="ProtNLM"/>
    </source>
</evidence>
<feature type="domain" description="Disease resistance protein winged helix" evidence="11">
    <location>
        <begin position="427"/>
        <end position="503"/>
    </location>
</feature>
<comment type="caution">
    <text evidence="13">The sequence shown here is derived from an EMBL/GenBank/DDBJ whole genome shotgun (WGS) entry which is preliminary data.</text>
</comment>
<accession>A0A5J9UQ24</accession>
<evidence type="ECO:0000256" key="4">
    <source>
        <dbReference type="ARBA" id="ARBA00022741"/>
    </source>
</evidence>
<dbReference type="InterPro" id="IPR036388">
    <property type="entry name" value="WH-like_DNA-bd_sf"/>
</dbReference>
<keyword evidence="7" id="KW-0175">Coiled coil</keyword>
<keyword evidence="3" id="KW-0677">Repeat</keyword>
<dbReference type="Gene3D" id="1.20.5.4130">
    <property type="match status" value="1"/>
</dbReference>
<keyword evidence="8" id="KW-0732">Signal</keyword>
<evidence type="ECO:0000256" key="7">
    <source>
        <dbReference type="ARBA" id="ARBA00023054"/>
    </source>
</evidence>
<evidence type="ECO:0000256" key="3">
    <source>
        <dbReference type="ARBA" id="ARBA00022737"/>
    </source>
</evidence>
<dbReference type="PANTHER" id="PTHR36766">
    <property type="entry name" value="PLANT BROAD-SPECTRUM MILDEW RESISTANCE PROTEIN RPW8"/>
    <property type="match status" value="1"/>
</dbReference>
<evidence type="ECO:0000259" key="12">
    <source>
        <dbReference type="Pfam" id="PF23598"/>
    </source>
</evidence>
<dbReference type="SUPFAM" id="SSF52540">
    <property type="entry name" value="P-loop containing nucleoside triphosphate hydrolases"/>
    <property type="match status" value="1"/>
</dbReference>
<evidence type="ECO:0000256" key="1">
    <source>
        <dbReference type="ARBA" id="ARBA00008894"/>
    </source>
</evidence>
<dbReference type="EMBL" id="RWGY01000013">
    <property type="protein sequence ID" value="TVU25872.1"/>
    <property type="molecule type" value="Genomic_DNA"/>
</dbReference>
<evidence type="ECO:0000259" key="9">
    <source>
        <dbReference type="Pfam" id="PF00931"/>
    </source>
</evidence>
<dbReference type="GO" id="GO:0043531">
    <property type="term" value="F:ADP binding"/>
    <property type="evidence" value="ECO:0007669"/>
    <property type="project" value="InterPro"/>
</dbReference>
<dbReference type="Gene3D" id="1.10.10.10">
    <property type="entry name" value="Winged helix-like DNA-binding domain superfamily/Winged helix DNA-binding domain"/>
    <property type="match status" value="1"/>
</dbReference>
<keyword evidence="2" id="KW-0433">Leucine-rich repeat</keyword>
<sequence>MPKLEALLASSLLNLVSQQIGAAIGGQIRLQQDFDKDLKKMKMALESVEAVLQDAERRSIQDATVRLWLKRLKDAMYDISDMLDEFEGAGSKSSGRKLVAMISCIKIGPRFSMANKMKTMREELDNITKEHHHFRFTADVSSISQSVPDERETDSYLQDEALIIGRTEEKMIIMDRLFESTTRDITILPIYGIGGIGKTTLAKLLFNDTLFKDYTSAWVYVSQVFNLSKICNSVISQLSKQESHIVEKQIMRTRLRDLLAAAGKKVMIVLDDLWEEKESQLDELKGMLKFGDGGKVIVLVTTRDEAIANKICTVKPYKLLLLTEEMCWDIIKQKSAFEARDDKERLELIGRDIATKCSGVALAAQALGYMLKPLTFGEWESVRNSDIWNAPGLGDECSPHRNVLACLLLSYKSMLPHLKLCFAYCAIFPKGHKIVKDDLIYQWVAHDFIAPSTIFSTRQLCESYVKQLLGLSFLQHAKSTSTSVVHGSVTPVFTMHDLVHDLARSVMADELLDASKLENIGVGNFRYVVLTDCSKSLNLSGISPTKIRALRFLGRGSMVLHSAEFSLAKYMRVLDLSECSIEKLPDCIGEFRQLRYLNAPRIQNQMIPSCITKLSKLNYLSLRGSSVTSLPEAIGEVKCLMYLDLSYCQKIYVLPYSCSELKQLVHLDLSNCPGVEIIPELIAGLKELVHLDLSECNYFQGTGKALGGLTKLQYLNLYKRFSRLGNLVGLHEVISNLIRTPLFRSIGELGFYLLWPIL</sequence>
<dbReference type="Gramene" id="TVU25872">
    <property type="protein sequence ID" value="TVU25872"/>
    <property type="gene ID" value="EJB05_28386"/>
</dbReference>
<dbReference type="Pfam" id="PF00931">
    <property type="entry name" value="NB-ARC"/>
    <property type="match status" value="1"/>
</dbReference>
<dbReference type="InterPro" id="IPR032675">
    <property type="entry name" value="LRR_dom_sf"/>
</dbReference>
<dbReference type="InterPro" id="IPR027417">
    <property type="entry name" value="P-loop_NTPase"/>
</dbReference>
<evidence type="ECO:0000259" key="11">
    <source>
        <dbReference type="Pfam" id="PF23559"/>
    </source>
</evidence>
<proteinExistence type="inferred from homology"/>
<dbReference type="AlphaFoldDB" id="A0A5J9UQ24"/>
<keyword evidence="4" id="KW-0547">Nucleotide-binding</keyword>
<feature type="domain" description="Disease resistance R13L4/SHOC-2-like LRR" evidence="12">
    <location>
        <begin position="610"/>
        <end position="719"/>
    </location>
</feature>
<dbReference type="Pfam" id="PF23559">
    <property type="entry name" value="WHD_DRP"/>
    <property type="match status" value="1"/>
</dbReference>
<keyword evidence="5" id="KW-0611">Plant defense</keyword>
<dbReference type="Proteomes" id="UP000324897">
    <property type="component" value="Chromosome 2"/>
</dbReference>
<evidence type="ECO:0000256" key="8">
    <source>
        <dbReference type="SAM" id="SignalP"/>
    </source>
</evidence>
<dbReference type="InterPro" id="IPR041118">
    <property type="entry name" value="Rx_N"/>
</dbReference>
<feature type="signal peptide" evidence="8">
    <location>
        <begin position="1"/>
        <end position="18"/>
    </location>
</feature>